<name>A0A060Z0Z2_ONCMY</name>
<sequence length="108" mass="12057">MPLLLPGLPEMKGQYLMLVSVSCFQMLTNGDVVVVEGTNGETPEKVVNGYATTLYPSRDRRSEAAMRGPLTSEREALLLGTVHIHLMYTTKHIHNIIWIVTFSPVIFI</sequence>
<evidence type="ECO:0000313" key="1">
    <source>
        <dbReference type="EMBL" id="CDQ97532.1"/>
    </source>
</evidence>
<dbReference type="PaxDb" id="8022-A0A060Z0Z2"/>
<dbReference type="AlphaFoldDB" id="A0A060Z0Z2"/>
<protein>
    <submittedName>
        <fullName evidence="1">Uncharacterized protein</fullName>
    </submittedName>
</protein>
<proteinExistence type="predicted"/>
<evidence type="ECO:0000313" key="2">
    <source>
        <dbReference type="Proteomes" id="UP000193380"/>
    </source>
</evidence>
<reference evidence="1" key="1">
    <citation type="journal article" date="2014" name="Nat. Commun.">
        <title>The rainbow trout genome provides novel insights into evolution after whole-genome duplication in vertebrates.</title>
        <authorList>
            <person name="Berthelot C."/>
            <person name="Brunet F."/>
            <person name="Chalopin D."/>
            <person name="Juanchich A."/>
            <person name="Bernard M."/>
            <person name="Noel B."/>
            <person name="Bento P."/>
            <person name="Da Silva C."/>
            <person name="Labadie K."/>
            <person name="Alberti A."/>
            <person name="Aury J.M."/>
            <person name="Louis A."/>
            <person name="Dehais P."/>
            <person name="Bardou P."/>
            <person name="Montfort J."/>
            <person name="Klopp C."/>
            <person name="Cabau C."/>
            <person name="Gaspin C."/>
            <person name="Thorgaard G.H."/>
            <person name="Boussaha M."/>
            <person name="Quillet E."/>
            <person name="Guyomard R."/>
            <person name="Galiana D."/>
            <person name="Bobe J."/>
            <person name="Volff J.N."/>
            <person name="Genet C."/>
            <person name="Wincker P."/>
            <person name="Jaillon O."/>
            <person name="Roest Crollius H."/>
            <person name="Guiguen Y."/>
        </authorList>
    </citation>
    <scope>NUCLEOTIDE SEQUENCE [LARGE SCALE GENOMIC DNA]</scope>
</reference>
<dbReference type="EMBL" id="FR931438">
    <property type="protein sequence ID" value="CDQ97532.1"/>
    <property type="molecule type" value="Genomic_DNA"/>
</dbReference>
<dbReference type="Proteomes" id="UP000193380">
    <property type="component" value="Unassembled WGS sequence"/>
</dbReference>
<dbReference type="STRING" id="8022.A0A060Z0Z2"/>
<accession>A0A060Z0Z2</accession>
<gene>
    <name evidence="1" type="ORF">GSONMT00036322001</name>
</gene>
<organism evidence="1 2">
    <name type="scientific">Oncorhynchus mykiss</name>
    <name type="common">Rainbow trout</name>
    <name type="synonym">Salmo gairdneri</name>
    <dbReference type="NCBI Taxonomy" id="8022"/>
    <lineage>
        <taxon>Eukaryota</taxon>
        <taxon>Metazoa</taxon>
        <taxon>Chordata</taxon>
        <taxon>Craniata</taxon>
        <taxon>Vertebrata</taxon>
        <taxon>Euteleostomi</taxon>
        <taxon>Actinopterygii</taxon>
        <taxon>Neopterygii</taxon>
        <taxon>Teleostei</taxon>
        <taxon>Protacanthopterygii</taxon>
        <taxon>Salmoniformes</taxon>
        <taxon>Salmonidae</taxon>
        <taxon>Salmoninae</taxon>
        <taxon>Oncorhynchus</taxon>
    </lineage>
</organism>
<reference evidence="1" key="2">
    <citation type="submission" date="2014-03" db="EMBL/GenBank/DDBJ databases">
        <authorList>
            <person name="Genoscope - CEA"/>
        </authorList>
    </citation>
    <scope>NUCLEOTIDE SEQUENCE</scope>
</reference>